<dbReference type="InterPro" id="IPR042100">
    <property type="entry name" value="Bug_dom1"/>
</dbReference>
<comment type="similarity">
    <text evidence="1">Belongs to the UPF0065 (bug) family.</text>
</comment>
<dbReference type="InterPro" id="IPR006311">
    <property type="entry name" value="TAT_signal"/>
</dbReference>
<dbReference type="PROSITE" id="PS51318">
    <property type="entry name" value="TAT"/>
    <property type="match status" value="1"/>
</dbReference>
<evidence type="ECO:0000313" key="4">
    <source>
        <dbReference type="Proteomes" id="UP000076848"/>
    </source>
</evidence>
<gene>
    <name evidence="3" type="ORF">SAMEA3906486_00825</name>
</gene>
<dbReference type="InterPro" id="IPR005064">
    <property type="entry name" value="BUG"/>
</dbReference>
<accession>A0A157S6Y0</accession>
<feature type="signal peptide" evidence="2">
    <location>
        <begin position="1"/>
        <end position="35"/>
    </location>
</feature>
<dbReference type="RefSeq" id="WP_066124061.1">
    <property type="nucleotide sequence ID" value="NZ_FKIF01000002.1"/>
</dbReference>
<dbReference type="PANTHER" id="PTHR42928:SF5">
    <property type="entry name" value="BLR1237 PROTEIN"/>
    <property type="match status" value="1"/>
</dbReference>
<name>A0A157S6Y0_9BORD</name>
<dbReference type="STRING" id="288768.SAMEA3906486_00825"/>
<protein>
    <submittedName>
        <fullName evidence="3">Putattive exported protein</fullName>
    </submittedName>
</protein>
<dbReference type="Proteomes" id="UP000076848">
    <property type="component" value="Unassembled WGS sequence"/>
</dbReference>
<dbReference type="EMBL" id="FKIF01000002">
    <property type="protein sequence ID" value="SAI66178.1"/>
    <property type="molecule type" value="Genomic_DNA"/>
</dbReference>
<proteinExistence type="inferred from homology"/>
<keyword evidence="2" id="KW-0732">Signal</keyword>
<evidence type="ECO:0000313" key="3">
    <source>
        <dbReference type="EMBL" id="SAI66178.1"/>
    </source>
</evidence>
<organism evidence="3 4">
    <name type="scientific">Bordetella ansorpii</name>
    <dbReference type="NCBI Taxonomy" id="288768"/>
    <lineage>
        <taxon>Bacteria</taxon>
        <taxon>Pseudomonadati</taxon>
        <taxon>Pseudomonadota</taxon>
        <taxon>Betaproteobacteria</taxon>
        <taxon>Burkholderiales</taxon>
        <taxon>Alcaligenaceae</taxon>
        <taxon>Bordetella</taxon>
    </lineage>
</organism>
<reference evidence="3 4" key="1">
    <citation type="submission" date="2016-04" db="EMBL/GenBank/DDBJ databases">
        <authorList>
            <consortium name="Pathogen Informatics"/>
        </authorList>
    </citation>
    <scope>NUCLEOTIDE SEQUENCE [LARGE SCALE GENOMIC DNA]</scope>
    <source>
        <strain evidence="3 4">H050680373</strain>
    </source>
</reference>
<dbReference type="PANTHER" id="PTHR42928">
    <property type="entry name" value="TRICARBOXYLATE-BINDING PROTEIN"/>
    <property type="match status" value="1"/>
</dbReference>
<keyword evidence="4" id="KW-1185">Reference proteome</keyword>
<evidence type="ECO:0000256" key="1">
    <source>
        <dbReference type="ARBA" id="ARBA00006987"/>
    </source>
</evidence>
<dbReference type="Pfam" id="PF03401">
    <property type="entry name" value="TctC"/>
    <property type="match status" value="1"/>
</dbReference>
<sequence>MARHGEHSTRRMRRNLLAGAGLAALLAAASPAASADDWPTRPITLIVPFGAGGTTDLLARLVAEGLSKGLKQTVVVENKPGAGANIGAGLVARWTWCWADAMARTSVRAWPHASESTG</sequence>
<evidence type="ECO:0000256" key="2">
    <source>
        <dbReference type="SAM" id="SignalP"/>
    </source>
</evidence>
<dbReference type="Gene3D" id="3.40.190.150">
    <property type="entry name" value="Bordetella uptake gene, domain 1"/>
    <property type="match status" value="1"/>
</dbReference>
<dbReference type="AlphaFoldDB" id="A0A157S6Y0"/>
<feature type="chain" id="PRO_5007615967" evidence="2">
    <location>
        <begin position="36"/>
        <end position="118"/>
    </location>
</feature>